<evidence type="ECO:0000313" key="3">
    <source>
        <dbReference type="EMBL" id="TKR58875.1"/>
    </source>
</evidence>
<dbReference type="InterPro" id="IPR043502">
    <property type="entry name" value="DNA/RNA_pol_sf"/>
</dbReference>
<evidence type="ECO:0000313" key="4">
    <source>
        <dbReference type="Proteomes" id="UP000298663"/>
    </source>
</evidence>
<dbReference type="STRING" id="34508.A0A4V5ZX87"/>
<feature type="compositionally biased region" description="Basic and acidic residues" evidence="1">
    <location>
        <begin position="1"/>
        <end position="15"/>
    </location>
</feature>
<feature type="region of interest" description="Disordered" evidence="1">
    <location>
        <begin position="1"/>
        <end position="46"/>
    </location>
</feature>
<dbReference type="PANTHER" id="PTHR37984:SF5">
    <property type="entry name" value="PROTEIN NYNRIN-LIKE"/>
    <property type="match status" value="1"/>
</dbReference>
<protein>
    <recommendedName>
        <fullName evidence="2">Reverse transcriptase domain-containing protein</fullName>
    </recommendedName>
</protein>
<reference evidence="3 4" key="1">
    <citation type="journal article" date="2015" name="Genome Biol.">
        <title>Comparative genomics of Steinernema reveals deeply conserved gene regulatory networks.</title>
        <authorList>
            <person name="Dillman A.R."/>
            <person name="Macchietto M."/>
            <person name="Porter C.F."/>
            <person name="Rogers A."/>
            <person name="Williams B."/>
            <person name="Antoshechkin I."/>
            <person name="Lee M.M."/>
            <person name="Goodwin Z."/>
            <person name="Lu X."/>
            <person name="Lewis E.E."/>
            <person name="Goodrich-Blair H."/>
            <person name="Stock S.P."/>
            <person name="Adams B.J."/>
            <person name="Sternberg P.W."/>
            <person name="Mortazavi A."/>
        </authorList>
    </citation>
    <scope>NUCLEOTIDE SEQUENCE [LARGE SCALE GENOMIC DNA]</scope>
    <source>
        <strain evidence="3 4">ALL</strain>
    </source>
</reference>
<dbReference type="SUPFAM" id="SSF56672">
    <property type="entry name" value="DNA/RNA polymerases"/>
    <property type="match status" value="1"/>
</dbReference>
<dbReference type="Proteomes" id="UP000298663">
    <property type="component" value="Unassembled WGS sequence"/>
</dbReference>
<reference evidence="3 4" key="2">
    <citation type="journal article" date="2019" name="G3 (Bethesda)">
        <title>Hybrid Assembly of the Genome of the Entomopathogenic Nematode Steinernema carpocapsae Identifies the X-Chromosome.</title>
        <authorList>
            <person name="Serra L."/>
            <person name="Macchietto M."/>
            <person name="Macias-Munoz A."/>
            <person name="McGill C.J."/>
            <person name="Rodriguez I.M."/>
            <person name="Rodriguez B."/>
            <person name="Murad R."/>
            <person name="Mortazavi A."/>
        </authorList>
    </citation>
    <scope>NUCLEOTIDE SEQUENCE [LARGE SCALE GENOMIC DNA]</scope>
    <source>
        <strain evidence="3 4">ALL</strain>
    </source>
</reference>
<proteinExistence type="predicted"/>
<dbReference type="InterPro" id="IPR000477">
    <property type="entry name" value="RT_dom"/>
</dbReference>
<feature type="region of interest" description="Disordered" evidence="1">
    <location>
        <begin position="216"/>
        <end position="237"/>
    </location>
</feature>
<feature type="domain" description="Reverse transcriptase" evidence="2">
    <location>
        <begin position="80"/>
        <end position="191"/>
    </location>
</feature>
<dbReference type="PANTHER" id="PTHR37984">
    <property type="entry name" value="PROTEIN CBG26694"/>
    <property type="match status" value="1"/>
</dbReference>
<comment type="caution">
    <text evidence="3">The sequence shown here is derived from an EMBL/GenBank/DDBJ whole genome shotgun (WGS) entry which is preliminary data.</text>
</comment>
<dbReference type="EMBL" id="AZBU02000013">
    <property type="protein sequence ID" value="TKR58875.1"/>
    <property type="molecule type" value="Genomic_DNA"/>
</dbReference>
<dbReference type="Pfam" id="PF00078">
    <property type="entry name" value="RVT_1"/>
    <property type="match status" value="1"/>
</dbReference>
<dbReference type="OrthoDB" id="5919961at2759"/>
<dbReference type="CDD" id="cd01647">
    <property type="entry name" value="RT_LTR"/>
    <property type="match status" value="1"/>
</dbReference>
<accession>A0A4V5ZX87</accession>
<keyword evidence="4" id="KW-1185">Reference proteome</keyword>
<dbReference type="Gene3D" id="3.30.70.270">
    <property type="match status" value="1"/>
</dbReference>
<dbReference type="InterPro" id="IPR043128">
    <property type="entry name" value="Rev_trsase/Diguanyl_cyclase"/>
</dbReference>
<gene>
    <name evidence="3" type="ORF">L596_030262</name>
</gene>
<organism evidence="3 4">
    <name type="scientific">Steinernema carpocapsae</name>
    <name type="common">Entomopathogenic nematode</name>
    <dbReference type="NCBI Taxonomy" id="34508"/>
    <lineage>
        <taxon>Eukaryota</taxon>
        <taxon>Metazoa</taxon>
        <taxon>Ecdysozoa</taxon>
        <taxon>Nematoda</taxon>
        <taxon>Chromadorea</taxon>
        <taxon>Rhabditida</taxon>
        <taxon>Tylenchina</taxon>
        <taxon>Panagrolaimomorpha</taxon>
        <taxon>Strongyloidoidea</taxon>
        <taxon>Steinernematidae</taxon>
        <taxon>Steinernema</taxon>
    </lineage>
</organism>
<dbReference type="InterPro" id="IPR050951">
    <property type="entry name" value="Retrovirus_Pol_polyprotein"/>
</dbReference>
<name>A0A4V5ZX87_STECR</name>
<evidence type="ECO:0000259" key="2">
    <source>
        <dbReference type="Pfam" id="PF00078"/>
    </source>
</evidence>
<dbReference type="AlphaFoldDB" id="A0A4V5ZX87"/>
<dbReference type="Gene3D" id="3.10.10.10">
    <property type="entry name" value="HIV Type 1 Reverse Transcriptase, subunit A, domain 1"/>
    <property type="match status" value="1"/>
</dbReference>
<sequence length="276" mass="31046">MHEGESHAQIQEHPRTQVLQTKNRSPRRKGQSGRKPDATGEGRHPEACFPLRLGHAARDRAQEGWKVRVCANFKVTVNPQLAIDQYPLPKPDELFQALNGGKRYSKLDLKDAFLQLPLDEESKQCMTINTHKGLFQYQSIPFGVASAPAIFQRVMEQMLVGLEGVVVYLDFTLTASSDEEHLQRLEEILKTAECPSTQRCGIRVIKDFPRGPKEVIRDRDPCPLRPDPNGSPSDGRFGLRTRCGCVPPILGPDRTCHRVGVAYTEQSGKELRTDRK</sequence>
<feature type="compositionally biased region" description="Basic and acidic residues" evidence="1">
    <location>
        <begin position="34"/>
        <end position="46"/>
    </location>
</feature>
<evidence type="ECO:0000256" key="1">
    <source>
        <dbReference type="SAM" id="MobiDB-lite"/>
    </source>
</evidence>